<dbReference type="EMBL" id="JBGBZA010000001">
    <property type="protein sequence ID" value="MEY9313203.1"/>
    <property type="molecule type" value="Genomic_DNA"/>
</dbReference>
<organism evidence="1 2">
    <name type="scientific">Bradyrhizobium elkanii</name>
    <dbReference type="NCBI Taxonomy" id="29448"/>
    <lineage>
        <taxon>Bacteria</taxon>
        <taxon>Pseudomonadati</taxon>
        <taxon>Pseudomonadota</taxon>
        <taxon>Alphaproteobacteria</taxon>
        <taxon>Hyphomicrobiales</taxon>
        <taxon>Nitrobacteraceae</taxon>
        <taxon>Bradyrhizobium</taxon>
    </lineage>
</organism>
<dbReference type="InterPro" id="IPR036736">
    <property type="entry name" value="ACP-like_sf"/>
</dbReference>
<gene>
    <name evidence="1" type="ORF">ABIF29_000002</name>
</gene>
<dbReference type="SUPFAM" id="SSF47336">
    <property type="entry name" value="ACP-like"/>
    <property type="match status" value="1"/>
</dbReference>
<evidence type="ECO:0000313" key="2">
    <source>
        <dbReference type="Proteomes" id="UP001565471"/>
    </source>
</evidence>
<accession>A0ABV4EQV3</accession>
<dbReference type="Proteomes" id="UP001565471">
    <property type="component" value="Unassembled WGS sequence"/>
</dbReference>
<keyword evidence="2" id="KW-1185">Reference proteome</keyword>
<evidence type="ECO:0008006" key="3">
    <source>
        <dbReference type="Google" id="ProtNLM"/>
    </source>
</evidence>
<proteinExistence type="predicted"/>
<dbReference type="RefSeq" id="WP_016848498.1">
    <property type="nucleotide sequence ID" value="NZ_JALJZB010000002.1"/>
</dbReference>
<sequence length="77" mass="8391">MQLLSRLSLAVGASLPLTTLFTKPVLTDLAGSIVEELSRSGPQELPAIAAVSRHEPLVLSFAQQRLWFLAQLDASYR</sequence>
<name>A0ABV4EQV3_BRAEL</name>
<reference evidence="1 2" key="1">
    <citation type="submission" date="2024-07" db="EMBL/GenBank/DDBJ databases">
        <title>Genomic Encyclopedia of Type Strains, Phase V (KMG-V): Genome sequencing to study the core and pangenomes of soil and plant-associated prokaryotes.</title>
        <authorList>
            <person name="Whitman W."/>
        </authorList>
    </citation>
    <scope>NUCLEOTIDE SEQUENCE [LARGE SCALE GENOMIC DNA]</scope>
    <source>
        <strain evidence="1 2">USDA 415</strain>
    </source>
</reference>
<evidence type="ECO:0000313" key="1">
    <source>
        <dbReference type="EMBL" id="MEY9313203.1"/>
    </source>
</evidence>
<comment type="caution">
    <text evidence="1">The sequence shown here is derived from an EMBL/GenBank/DDBJ whole genome shotgun (WGS) entry which is preliminary data.</text>
</comment>
<protein>
    <recommendedName>
        <fullName evidence="3">Condensation domain-containing protein</fullName>
    </recommendedName>
</protein>